<dbReference type="PANTHER" id="PTHR31066:SF10">
    <property type="entry name" value="OCTICOSAPEPTIDE_PHOX_BEM1P FAMILY PROTEIN"/>
    <property type="match status" value="1"/>
</dbReference>
<dbReference type="Proteomes" id="UP001567538">
    <property type="component" value="Unassembled WGS sequence"/>
</dbReference>
<dbReference type="EMBL" id="JBEAFC010000007">
    <property type="protein sequence ID" value="KAL1550816.1"/>
    <property type="molecule type" value="Genomic_DNA"/>
</dbReference>
<sequence>MVGSSLPSHNLTPKSIKFLCSYGGRILPRHSDGKLRYHGGETRVLSVDSSISFSELLVKMAEMCGSSVSLRCQLPADDLDALISVTSDEDLTNLIEEYDRAAAAAPSSFKIRAFLSVPKSTKKVSPPTSFSSHASAPKSAFGIYTGGGGLPPRCPISGGRQFKRISSKPPAYPIIVGQKVSGKIPHQFVYQYQIGQGNGYRVGRLIHNGNHWQ</sequence>
<gene>
    <name evidence="2" type="ORF">AAHA92_18734</name>
</gene>
<dbReference type="CDD" id="cd06410">
    <property type="entry name" value="PB1_UP2"/>
    <property type="match status" value="1"/>
</dbReference>
<dbReference type="SUPFAM" id="SSF54277">
    <property type="entry name" value="CAD &amp; PB1 domains"/>
    <property type="match status" value="1"/>
</dbReference>
<evidence type="ECO:0000313" key="3">
    <source>
        <dbReference type="Proteomes" id="UP001567538"/>
    </source>
</evidence>
<evidence type="ECO:0000259" key="1">
    <source>
        <dbReference type="SMART" id="SM00666"/>
    </source>
</evidence>
<comment type="caution">
    <text evidence="2">The sequence shown here is derived from an EMBL/GenBank/DDBJ whole genome shotgun (WGS) entry which is preliminary data.</text>
</comment>
<dbReference type="AlphaFoldDB" id="A0ABD1H319"/>
<protein>
    <recommendedName>
        <fullName evidence="1">PB1 domain-containing protein</fullName>
    </recommendedName>
</protein>
<dbReference type="PANTHER" id="PTHR31066">
    <property type="entry name" value="OS05G0427100 PROTEIN-RELATED"/>
    <property type="match status" value="1"/>
</dbReference>
<dbReference type="SMART" id="SM00666">
    <property type="entry name" value="PB1"/>
    <property type="match status" value="1"/>
</dbReference>
<dbReference type="InterPro" id="IPR053198">
    <property type="entry name" value="Gynoecium_Dev_Regulator"/>
</dbReference>
<accession>A0ABD1H319</accession>
<evidence type="ECO:0000313" key="2">
    <source>
        <dbReference type="EMBL" id="KAL1550816.1"/>
    </source>
</evidence>
<reference evidence="2 3" key="1">
    <citation type="submission" date="2024-06" db="EMBL/GenBank/DDBJ databases">
        <title>A chromosome level genome sequence of Diviner's sage (Salvia divinorum).</title>
        <authorList>
            <person name="Ford S.A."/>
            <person name="Ro D.-K."/>
            <person name="Ness R.W."/>
            <person name="Phillips M.A."/>
        </authorList>
    </citation>
    <scope>NUCLEOTIDE SEQUENCE [LARGE SCALE GENOMIC DNA]</scope>
    <source>
        <strain evidence="2">SAF-2024a</strain>
        <tissue evidence="2">Leaf</tissue>
    </source>
</reference>
<keyword evidence="3" id="KW-1185">Reference proteome</keyword>
<organism evidence="2 3">
    <name type="scientific">Salvia divinorum</name>
    <name type="common">Maria pastora</name>
    <name type="synonym">Diviner's sage</name>
    <dbReference type="NCBI Taxonomy" id="28513"/>
    <lineage>
        <taxon>Eukaryota</taxon>
        <taxon>Viridiplantae</taxon>
        <taxon>Streptophyta</taxon>
        <taxon>Embryophyta</taxon>
        <taxon>Tracheophyta</taxon>
        <taxon>Spermatophyta</taxon>
        <taxon>Magnoliopsida</taxon>
        <taxon>eudicotyledons</taxon>
        <taxon>Gunneridae</taxon>
        <taxon>Pentapetalae</taxon>
        <taxon>asterids</taxon>
        <taxon>lamiids</taxon>
        <taxon>Lamiales</taxon>
        <taxon>Lamiaceae</taxon>
        <taxon>Nepetoideae</taxon>
        <taxon>Mentheae</taxon>
        <taxon>Salviinae</taxon>
        <taxon>Salvia</taxon>
        <taxon>Salvia subgen. Calosphace</taxon>
    </lineage>
</organism>
<feature type="domain" description="PB1" evidence="1">
    <location>
        <begin position="30"/>
        <end position="118"/>
    </location>
</feature>
<name>A0ABD1H319_SALDI</name>
<proteinExistence type="predicted"/>
<dbReference type="Gene3D" id="3.10.20.90">
    <property type="entry name" value="Phosphatidylinositol 3-kinase Catalytic Subunit, Chain A, domain 1"/>
    <property type="match status" value="1"/>
</dbReference>
<dbReference type="Pfam" id="PF00564">
    <property type="entry name" value="PB1"/>
    <property type="match status" value="1"/>
</dbReference>
<dbReference type="InterPro" id="IPR000270">
    <property type="entry name" value="PB1_dom"/>
</dbReference>